<dbReference type="InterPro" id="IPR013670">
    <property type="entry name" value="EcoEI_R_C_dom"/>
</dbReference>
<evidence type="ECO:0000259" key="2">
    <source>
        <dbReference type="PROSITE" id="PS51194"/>
    </source>
</evidence>
<dbReference type="PROSITE" id="PS51194">
    <property type="entry name" value="HELICASE_CTER"/>
    <property type="match status" value="1"/>
</dbReference>
<organism evidence="3 4">
    <name type="scientific">Paenactinomyces guangxiensis</name>
    <dbReference type="NCBI Taxonomy" id="1490290"/>
    <lineage>
        <taxon>Bacteria</taxon>
        <taxon>Bacillati</taxon>
        <taxon>Bacillota</taxon>
        <taxon>Bacilli</taxon>
        <taxon>Bacillales</taxon>
        <taxon>Thermoactinomycetaceae</taxon>
        <taxon>Paenactinomyces</taxon>
    </lineage>
</organism>
<dbReference type="NCBIfam" id="NF008521">
    <property type="entry name" value="PRK11448.1"/>
    <property type="match status" value="1"/>
</dbReference>
<dbReference type="Gene3D" id="3.90.1570.30">
    <property type="match status" value="1"/>
</dbReference>
<protein>
    <submittedName>
        <fullName evidence="3">Type I restriction-modification system endonuclease</fullName>
        <ecNumber evidence="3">3.1.21.3</ecNumber>
    </submittedName>
</protein>
<evidence type="ECO:0000313" key="4">
    <source>
        <dbReference type="Proteomes" id="UP000535491"/>
    </source>
</evidence>
<dbReference type="RefSeq" id="WP_181751252.1">
    <property type="nucleotide sequence ID" value="NZ_JACEIQ010000005.1"/>
</dbReference>
<dbReference type="InterPro" id="IPR027417">
    <property type="entry name" value="P-loop_NTPase"/>
</dbReference>
<dbReference type="PANTHER" id="PTHR47396">
    <property type="entry name" value="TYPE I RESTRICTION ENZYME ECOKI R PROTEIN"/>
    <property type="match status" value="1"/>
</dbReference>
<dbReference type="EC" id="3.1.21.3" evidence="3"/>
<name>A0A7W1WQ35_9BACL</name>
<dbReference type="CDD" id="cd18032">
    <property type="entry name" value="DEXHc_RE_I_III_res"/>
    <property type="match status" value="1"/>
</dbReference>
<evidence type="ECO:0000313" key="3">
    <source>
        <dbReference type="EMBL" id="MBA4494003.1"/>
    </source>
</evidence>
<proteinExistence type="predicted"/>
<dbReference type="PROSITE" id="PS51192">
    <property type="entry name" value="HELICASE_ATP_BIND_1"/>
    <property type="match status" value="1"/>
</dbReference>
<dbReference type="SUPFAM" id="SSF52540">
    <property type="entry name" value="P-loop containing nucleoside triphosphate hydrolases"/>
    <property type="match status" value="1"/>
</dbReference>
<dbReference type="PANTHER" id="PTHR47396:SF1">
    <property type="entry name" value="ATP-DEPENDENT HELICASE IRC3-RELATED"/>
    <property type="match status" value="1"/>
</dbReference>
<feature type="domain" description="Helicase C-terminal" evidence="2">
    <location>
        <begin position="632"/>
        <end position="789"/>
    </location>
</feature>
<sequence>MKSNFWFLQEKSEVLYRLGYFAEKYLYTDPNTSITKLRQFGETMAKMIIAKEKLNEQPTQHRRLRYLEKEGYLNKELYNLFNTLRLEGNGAVHEATFGTVEDAKSLLPIAFRLAVWYMKVYMDHRFKPPVYRVPEPVGEIERELTPKEMIELLERELQLSREQAEQTTEEERKIRARVSQHFIQQLRLSEAETRTVIDAKLREAGWEADTKNLTYQNGTRPQKNRNIAIAEWPVQGGRADYALFIGMQLVGLIEAKSIYQNVPSVLDSQTKTYARHVVQHEDEIITSTTGEYKVPFLYATNGRPYLRQFEESSGIWFWDSRRPTRHSRALESWHSPDDLKALLAQNTDEAARKLDEEEIDCFGLRDYQKEAVLAVEKAITKGERKMLVAMATGTGKTRMSIALMYRLLKAKMCRRILFLVDRNALGQQTEDALKEMKIKDLLFSEIYDVKSLDDVTPAPETKVHIATVQGMVRRLFYQEGQPPSVGQYDFIIVDEAHRGYTHDREMTEEEILFRDQQDYINQYRRVVEYFDAAVLGLTATPALHTIEIFGHPIFEYSYSEAVLDGYLVDHEVPYRFQTELQQLGIKLEKGKKVKYLDTRTEQIRKEKLKDTLSFDVEQFNKKVITESFNRVILERLTDYIDPHGKEKTLIFAVNDRHADMVVRLLKEAYQKNGDEIEDDAIMKITRKIYQPSNAIKRFKNERLPNIVVTVDLLTTGIDIPAISNLVFMRQVRSRILYEQMLGRATRLCPEIGKTCFRIYDAVGIYDKLESYSDMKPLVKKTQQSLREIYDAFTSARTKAEREFQRRQLIGKLQRLKQRFTDEKKQEFKEMSKGKSVDQWIKSLKNRPLSRIKEDASLIEFIEQLRLEPRKIYISKQKDHIREVTRGFGNGNERPEDYLEGFRRYIKENMNKVAALQVVCTRPQDLTREDLRELVRILEMKGFKQTHLQTAWKQTKKEEIAADLISFIRQAALGDALVDQETRIKRAMRKVYAMNDWTPRQRQWLERIEKQLLQMPVLDPNPQKAFTEEPFKSAGGYQALKRAFGDSIDQIVRTINKNLYIS</sequence>
<evidence type="ECO:0000259" key="1">
    <source>
        <dbReference type="PROSITE" id="PS51192"/>
    </source>
</evidence>
<dbReference type="Gene3D" id="3.40.50.300">
    <property type="entry name" value="P-loop containing nucleotide triphosphate hydrolases"/>
    <property type="match status" value="2"/>
</dbReference>
<dbReference type="GO" id="GO:0003677">
    <property type="term" value="F:DNA binding"/>
    <property type="evidence" value="ECO:0007669"/>
    <property type="project" value="InterPro"/>
</dbReference>
<dbReference type="SMART" id="SM00490">
    <property type="entry name" value="HELICc"/>
    <property type="match status" value="1"/>
</dbReference>
<dbReference type="GO" id="GO:0006304">
    <property type="term" value="P:DNA modification"/>
    <property type="evidence" value="ECO:0007669"/>
    <property type="project" value="InterPro"/>
</dbReference>
<feature type="domain" description="Helicase ATP-binding" evidence="1">
    <location>
        <begin position="377"/>
        <end position="559"/>
    </location>
</feature>
<reference evidence="3 4" key="1">
    <citation type="submission" date="2020-07" db="EMBL/GenBank/DDBJ databases">
        <authorList>
            <person name="Feng H."/>
        </authorList>
    </citation>
    <scope>NUCLEOTIDE SEQUENCE [LARGE SCALE GENOMIC DNA]</scope>
    <source>
        <strain evidence="4">s-10</strain>
    </source>
</reference>
<dbReference type="GO" id="GO:0005524">
    <property type="term" value="F:ATP binding"/>
    <property type="evidence" value="ECO:0007669"/>
    <property type="project" value="InterPro"/>
</dbReference>
<comment type="caution">
    <text evidence="3">The sequence shown here is derived from an EMBL/GenBank/DDBJ whole genome shotgun (WGS) entry which is preliminary data.</text>
</comment>
<dbReference type="Pfam" id="PF08463">
    <property type="entry name" value="EcoEI_R_C"/>
    <property type="match status" value="1"/>
</dbReference>
<dbReference type="GO" id="GO:0005829">
    <property type="term" value="C:cytosol"/>
    <property type="evidence" value="ECO:0007669"/>
    <property type="project" value="TreeGrafter"/>
</dbReference>
<dbReference type="InterPro" id="IPR050742">
    <property type="entry name" value="Helicase_Restrict-Modif_Enz"/>
</dbReference>
<keyword evidence="4" id="KW-1185">Reference proteome</keyword>
<dbReference type="GO" id="GO:0009035">
    <property type="term" value="F:type I site-specific deoxyribonuclease activity"/>
    <property type="evidence" value="ECO:0007669"/>
    <property type="project" value="UniProtKB-EC"/>
</dbReference>
<dbReference type="InterPro" id="IPR001650">
    <property type="entry name" value="Helicase_C-like"/>
</dbReference>
<gene>
    <name evidence="3" type="primary">hsdR</name>
    <name evidence="3" type="ORF">H1191_06760</name>
</gene>
<dbReference type="Proteomes" id="UP000535491">
    <property type="component" value="Unassembled WGS sequence"/>
</dbReference>
<dbReference type="InterPro" id="IPR006935">
    <property type="entry name" value="Helicase/UvrB_N"/>
</dbReference>
<dbReference type="EMBL" id="JACEIQ010000005">
    <property type="protein sequence ID" value="MBA4494003.1"/>
    <property type="molecule type" value="Genomic_DNA"/>
</dbReference>
<keyword evidence="3" id="KW-0378">Hydrolase</keyword>
<dbReference type="AlphaFoldDB" id="A0A7W1WQ35"/>
<dbReference type="Pfam" id="PF04851">
    <property type="entry name" value="ResIII"/>
    <property type="match status" value="1"/>
</dbReference>
<dbReference type="CDD" id="cd18799">
    <property type="entry name" value="SF2_C_EcoAI-like"/>
    <property type="match status" value="1"/>
</dbReference>
<dbReference type="InterPro" id="IPR014001">
    <property type="entry name" value="Helicase_ATP-bd"/>
</dbReference>
<accession>A0A7W1WQ35</accession>
<keyword evidence="3" id="KW-0540">Nuclease</keyword>
<keyword evidence="3" id="KW-0255">Endonuclease</keyword>
<dbReference type="Pfam" id="PF00271">
    <property type="entry name" value="Helicase_C"/>
    <property type="match status" value="1"/>
</dbReference>
<dbReference type="SMART" id="SM00487">
    <property type="entry name" value="DEXDc"/>
    <property type="match status" value="1"/>
</dbReference>